<protein>
    <submittedName>
        <fullName evidence="3">VOC family protein</fullName>
    </submittedName>
</protein>
<name>A0ABT5G3F4_9ACTN</name>
<dbReference type="Pfam" id="PF00903">
    <property type="entry name" value="Glyoxalase"/>
    <property type="match status" value="1"/>
</dbReference>
<feature type="domain" description="VOC" evidence="2">
    <location>
        <begin position="22"/>
        <end position="165"/>
    </location>
</feature>
<keyword evidence="4" id="KW-1185">Reference proteome</keyword>
<dbReference type="PANTHER" id="PTHR43048">
    <property type="entry name" value="METHYLMALONYL-COA EPIMERASE"/>
    <property type="match status" value="1"/>
</dbReference>
<accession>A0ABT5G3F4</accession>
<dbReference type="Gene3D" id="3.10.180.10">
    <property type="entry name" value="2,3-Dihydroxybiphenyl 1,2-Dioxygenase, domain 1"/>
    <property type="match status" value="2"/>
</dbReference>
<evidence type="ECO:0000256" key="1">
    <source>
        <dbReference type="ARBA" id="ARBA00022723"/>
    </source>
</evidence>
<dbReference type="InterPro" id="IPR029068">
    <property type="entry name" value="Glyas_Bleomycin-R_OHBP_Dase"/>
</dbReference>
<dbReference type="InterPro" id="IPR004360">
    <property type="entry name" value="Glyas_Fos-R_dOase_dom"/>
</dbReference>
<dbReference type="SUPFAM" id="SSF54593">
    <property type="entry name" value="Glyoxalase/Bleomycin resistance protein/Dihydroxybiphenyl dioxygenase"/>
    <property type="match status" value="2"/>
</dbReference>
<evidence type="ECO:0000313" key="3">
    <source>
        <dbReference type="EMBL" id="MDC2959329.1"/>
    </source>
</evidence>
<dbReference type="InterPro" id="IPR037523">
    <property type="entry name" value="VOC_core"/>
</dbReference>
<sequence length="368" mass="39418">MLSAAATSSSTPVLTGLPTARAVDHYAFTVPDLKQAVAFFTDVFGGELCYQEGPVEDPSGDWMTRKLGVHPQARAHVALVRLGPYSNLELFEYTAPGQVTTAPGPNDVGGHYLSLRVADLEAAEERLRAADVVRLGPTAAPDGRFAEERRWFLSPWGMMLALCGPARPEPRDEARAAGRFVPDPPADAAGRGGPLGLLGVDGVGYTVADLDAATAFFTDVLGADLVEDTGDATSADRAGHWPPGAERTRRVVLRTGPTANCELSQCGTGARHRRPPRNSDIGGHHLAFYVDDVDAAAEHLRRQPGVTLMGEPETITAGPIAGDRWLYFATAIGIQMELINMPDGLLPYEAQTTARRATPGRLRWHDRP</sequence>
<keyword evidence="1" id="KW-0479">Metal-binding</keyword>
<dbReference type="PROSITE" id="PS51819">
    <property type="entry name" value="VOC"/>
    <property type="match status" value="2"/>
</dbReference>
<dbReference type="RefSeq" id="WP_272177770.1">
    <property type="nucleotide sequence ID" value="NZ_JAQOSK010000016.1"/>
</dbReference>
<dbReference type="EMBL" id="JAQOSK010000016">
    <property type="protein sequence ID" value="MDC2959329.1"/>
    <property type="molecule type" value="Genomic_DNA"/>
</dbReference>
<feature type="domain" description="VOC" evidence="2">
    <location>
        <begin position="199"/>
        <end position="341"/>
    </location>
</feature>
<organism evidence="3 4">
    <name type="scientific">Streptomyces gilvifuscus</name>
    <dbReference type="NCBI Taxonomy" id="1550617"/>
    <lineage>
        <taxon>Bacteria</taxon>
        <taxon>Bacillati</taxon>
        <taxon>Actinomycetota</taxon>
        <taxon>Actinomycetes</taxon>
        <taxon>Kitasatosporales</taxon>
        <taxon>Streptomycetaceae</taxon>
        <taxon>Streptomyces</taxon>
    </lineage>
</organism>
<comment type="caution">
    <text evidence="3">The sequence shown here is derived from an EMBL/GenBank/DDBJ whole genome shotgun (WGS) entry which is preliminary data.</text>
</comment>
<gene>
    <name evidence="3" type="ORF">PO587_33360</name>
</gene>
<evidence type="ECO:0000313" key="4">
    <source>
        <dbReference type="Proteomes" id="UP001221328"/>
    </source>
</evidence>
<dbReference type="InterPro" id="IPR051785">
    <property type="entry name" value="MMCE/EMCE_epimerase"/>
</dbReference>
<reference evidence="3 4" key="1">
    <citation type="journal article" date="2015" name="Int. J. Syst. Evol. Microbiol.">
        <title>Streptomyces gilvifuscus sp. nov., an actinomycete that produces antibacterial compounds isolated from soil.</title>
        <authorList>
            <person name="Nguyen T.M."/>
            <person name="Kim J."/>
        </authorList>
    </citation>
    <scope>NUCLEOTIDE SEQUENCE [LARGE SCALE GENOMIC DNA]</scope>
    <source>
        <strain evidence="3 4">T113</strain>
    </source>
</reference>
<dbReference type="Pfam" id="PF13669">
    <property type="entry name" value="Glyoxalase_4"/>
    <property type="match status" value="1"/>
</dbReference>
<dbReference type="Proteomes" id="UP001221328">
    <property type="component" value="Unassembled WGS sequence"/>
</dbReference>
<evidence type="ECO:0000259" key="2">
    <source>
        <dbReference type="PROSITE" id="PS51819"/>
    </source>
</evidence>
<dbReference type="PANTHER" id="PTHR43048:SF6">
    <property type="entry name" value="BLR8189 PROTEIN"/>
    <property type="match status" value="1"/>
</dbReference>
<proteinExistence type="predicted"/>